<evidence type="ECO:0000313" key="2">
    <source>
        <dbReference type="Proteomes" id="UP000887565"/>
    </source>
</evidence>
<organism evidence="2 3">
    <name type="scientific">Romanomermis culicivorax</name>
    <name type="common">Nematode worm</name>
    <dbReference type="NCBI Taxonomy" id="13658"/>
    <lineage>
        <taxon>Eukaryota</taxon>
        <taxon>Metazoa</taxon>
        <taxon>Ecdysozoa</taxon>
        <taxon>Nematoda</taxon>
        <taxon>Enoplea</taxon>
        <taxon>Dorylaimia</taxon>
        <taxon>Mermithida</taxon>
        <taxon>Mermithoidea</taxon>
        <taxon>Mermithidae</taxon>
        <taxon>Romanomermis</taxon>
    </lineage>
</organism>
<sequence>MIRVNEPSIILNKCLAATSLRRSYQNEWGTAIVISFDALQSVIDQIDQSIWTETYRKYKLLLEKLEFLIQLWQEYDNLLLNFEIFTDKLIRHNSTGSLEQANGVINRNSHQLSRILLADLKANGEKLRRNLPALSFMVDYSEMERKIREIFDIEKINVSSQSLCEKSEHCSKLDLFSTSLDVMVEILRNVQNSKYDIRDIQNQAEMMNVLRHDQQKLELQWKSIKDQISDYHNLKIFESLKLRYQRLVTDLDEHDKVLVGQQENYVNLKIDQGKLTSDLEDFDDLRKLEDVEAHIIDFEENCSILQTAKVPKERENAWSFRITANGMVSSQHYVADIENLRNSYSEKILDKLRLVDYLWTKMKKNGAFSRSMDCDLDEIRQKAYSVGSQLQLLNHKYHTLRQSMARIREEIDNVKKSIDCLKSYDLSRIDICDSDTVSDLQAKISKIDQKLTHGTTKKLIEDAQKLIDTTFGDQHIGSKMIFEKDMNVYRKDLGDFCLILGQKRDILFQNITLAERCMSLRKNLKQKLDDVEKTIPTFSLSKLKNLDSKIDTLHEFKIYEKSLKSMNTEYIEPLQKILNHLELTIYRKPLKELFSRWQDMIHSCWENIMKLTHSVMEEQSRNNLRSEILEWIDNTKQVVDESTDELRVDCLEDLTPSASIKDLLEILKRKRQEIIIEFEADERSTMEKMLTNLQEILKNYSEKLHSIIILWSDFDVRLEYQKSFSNYCDRTLSEIMTNNCLNEREIAFQELRSAMKTKTGDLKNLQEEAQSISEMTGSFNLVHVLCSIVNNRNDMVDLIEVEVNRIYCFQLLKSKIVSLRNRIGITINKLESTIEEDSKAFARELSKLSTNTNNEQLPPELSTEIGETKLLSTDLIDRIHFSRIHFLEMRLKLESYVKNSSISECKTSSSEQNLSSTKSREKFSGLKLDKYGKIRRNSSRLFKNFYKRSFSIPKSIRIEKNEDRQVQISCQEENPGSPAELEFNINERCFISVSKVGIIFGVLSCSFVLTRRISAKFPFMIAEQLKFDDSKYFSCINLKLILFSIGNWSKCGMTVDLT</sequence>
<dbReference type="Proteomes" id="UP000887565">
    <property type="component" value="Unplaced"/>
</dbReference>
<feature type="coiled-coil region" evidence="1">
    <location>
        <begin position="390"/>
        <end position="417"/>
    </location>
</feature>
<keyword evidence="2" id="KW-1185">Reference proteome</keyword>
<evidence type="ECO:0000256" key="1">
    <source>
        <dbReference type="SAM" id="Coils"/>
    </source>
</evidence>
<dbReference type="WBParaSite" id="nRc.2.0.1.t00032-RA">
    <property type="protein sequence ID" value="nRc.2.0.1.t00032-RA"/>
    <property type="gene ID" value="nRc.2.0.1.g00032"/>
</dbReference>
<feature type="coiled-coil region" evidence="1">
    <location>
        <begin position="748"/>
        <end position="775"/>
    </location>
</feature>
<protein>
    <submittedName>
        <fullName evidence="3">Uncharacterized protein</fullName>
    </submittedName>
</protein>
<evidence type="ECO:0000313" key="3">
    <source>
        <dbReference type="WBParaSite" id="nRc.2.0.1.t00032-RA"/>
    </source>
</evidence>
<accession>A0A915HF71</accession>
<reference evidence="3" key="1">
    <citation type="submission" date="2022-11" db="UniProtKB">
        <authorList>
            <consortium name="WormBaseParasite"/>
        </authorList>
    </citation>
    <scope>IDENTIFICATION</scope>
</reference>
<keyword evidence="1" id="KW-0175">Coiled coil</keyword>
<dbReference type="AlphaFoldDB" id="A0A915HF71"/>
<name>A0A915HF71_ROMCU</name>
<proteinExistence type="predicted"/>